<proteinExistence type="predicted"/>
<dbReference type="Gene3D" id="1.25.10.10">
    <property type="entry name" value="Leucine-rich Repeat Variant"/>
    <property type="match status" value="1"/>
</dbReference>
<evidence type="ECO:0000313" key="7">
    <source>
        <dbReference type="EMBL" id="CAH3039263.1"/>
    </source>
</evidence>
<dbReference type="InterPro" id="IPR011989">
    <property type="entry name" value="ARM-like"/>
</dbReference>
<dbReference type="EMBL" id="CALNXK010000007">
    <property type="protein sequence ID" value="CAH3039263.1"/>
    <property type="molecule type" value="Genomic_DNA"/>
</dbReference>
<feature type="compositionally biased region" description="Polar residues" evidence="6">
    <location>
        <begin position="1128"/>
        <end position="1138"/>
    </location>
</feature>
<feature type="compositionally biased region" description="Basic and acidic residues" evidence="6">
    <location>
        <begin position="1190"/>
        <end position="1223"/>
    </location>
</feature>
<accession>A0ABN8N3S7</accession>
<reference evidence="7 8" key="1">
    <citation type="submission" date="2022-05" db="EMBL/GenBank/DDBJ databases">
        <authorList>
            <consortium name="Genoscope - CEA"/>
            <person name="William W."/>
        </authorList>
    </citation>
    <scope>NUCLEOTIDE SEQUENCE [LARGE SCALE GENOMIC DNA]</scope>
</reference>
<keyword evidence="2" id="KW-0132">Cell division</keyword>
<comment type="caution">
    <text evidence="7">The sequence shown here is derived from an EMBL/GenBank/DDBJ whole genome shotgun (WGS) entry which is preliminary data.</text>
</comment>
<keyword evidence="5" id="KW-0131">Cell cycle</keyword>
<feature type="region of interest" description="Disordered" evidence="6">
    <location>
        <begin position="1122"/>
        <end position="1387"/>
    </location>
</feature>
<protein>
    <recommendedName>
        <fullName evidence="9">PDS5 cohesin associated factor B</fullName>
    </recommendedName>
</protein>
<evidence type="ECO:0000256" key="1">
    <source>
        <dbReference type="ARBA" id="ARBA00004123"/>
    </source>
</evidence>
<evidence type="ECO:0000256" key="5">
    <source>
        <dbReference type="ARBA" id="ARBA00023306"/>
    </source>
</evidence>
<keyword evidence="3" id="KW-0498">Mitosis</keyword>
<dbReference type="PANTHER" id="PTHR12663">
    <property type="entry name" value="ANDROGEN INDUCED INHIBITOR OF PROLIFERATION AS3 / PDS5-RELATED"/>
    <property type="match status" value="1"/>
</dbReference>
<feature type="compositionally biased region" description="Low complexity" evidence="6">
    <location>
        <begin position="1305"/>
        <end position="1316"/>
    </location>
</feature>
<keyword evidence="8" id="KW-1185">Reference proteome</keyword>
<feature type="compositionally biased region" description="Acidic residues" evidence="6">
    <location>
        <begin position="1171"/>
        <end position="1182"/>
    </location>
</feature>
<sequence>MPRGESGSSPRKRAAATELHERLSKDELIKRLKNLAHELSSADQTDGEPKYHDVAQSLVNPFILKHRDKDVKVHAACCMADILRIFAPEAPYNEEQLKAVFTMIINQLKGLENTKSNLSKKYFYLLENLALVKSFNICLELDFQDIILKLFKLLFQVVNENHTNKIQNFMLDVMCPIIQEGESASQELLDTILINIIEPQKSENPVAYKLAGEFIRRTATSLEPYLQMFFNSTLALGKTSDSNLAENIYDLILELNRVCPSTLLSVVPQLEFKLKSEDVDDRLKVVSLLGQMFSEHDSELAVQNKALWGSYLGRFVDISVDVRVECVKRAKEFLKHHPDLVTDVTDKLHERQRDPDERVRQEVVATICDAAVEQIEHIDDKLFDAVCERARDKKWHVSREAMMCLGKLYKKLTTGTTANKAAAKRLLWVPSKILHRYYHNTPENRLCVERILIGCLVPVTLEADEKMKKLLHIYCKLDPQAASAFHGILNCQQRVRTDIADLIELSTKEQSEDNEALIFSKIISLARAFPDAFKFQENLKKLREMLQEPTLRELFKKSINPDIGCSTVFKAVSDVVLKVGSKNPVLETIKALLDRAAPLLVDEQCIKKLFKLVKDAVEGLSDYEDDEYEWHESSGSRPVGKKGLDLLLALASVFPSQFQNDDIFQQLLVFLKNKDQEIVDQALKMLALTGDGIEKVNKSLANYYHPVLSKLALKGTPCQAKHSLRSIAKMAASTSQPFDRIFTNLVSSLTYDCPLLLTTLTALGEIALLAPTLFETQRPAIVRDFIVKELLMKDRGVAANSDESESSWCDDRDVTHETQAKIKGIRLLVKWLRGQDRNHKTYVQPVLRLLDSMLAHKGDLQQQGCVRAADCSRLRLAAACGIIKIAQEAHCIEYITLEIFQQLSLVMQDPCYEVRDKFTKKLHKAEDLLKLPLEYLGIFALAAPEPVKERRNEVRQMITKNVKTRRDYLKQHSSAQVCSQSILPEYALPCVIHMLAHHPDFRQDDHETLVQFRDYLWFFMEPILAKADNYSFLKKLVENVKQTKDAQAPDDQEVNKNLYTVCDLALGLILNKVHSFVLKDFPGNVVLPKKFFVPSDKMGTPNTKSYLPKGFVFVASKGQKKGGVAESKSASGRTTSKSSAKRNKKPLAKSQNRSSKTPKNSFKEKVKELQAEIEEEESEETPESGFGSPAEKEQSSPRKRGRPSDSSERTPNKGKKASSEESSKNLSSPPSAKTPLKESKRSQNKKDSSRLKSPQRRSPFVKADKLSSPSKSSARSPRKGRATKRLESELDTLPEDEPTPDSGTSSLDSPKKPLSSRQISLQGNPKARGGKQVNGLEAKSPSKAKRKQEDAELTPSPAKKTKVSGSSPVKRKEAAIVVKRKKRSKPR</sequence>
<feature type="region of interest" description="Disordered" evidence="6">
    <location>
        <begin position="1"/>
        <end position="20"/>
    </location>
</feature>
<feature type="compositionally biased region" description="Basic residues" evidence="6">
    <location>
        <begin position="1378"/>
        <end position="1387"/>
    </location>
</feature>
<dbReference type="Pfam" id="PF20168">
    <property type="entry name" value="PDS5"/>
    <property type="match status" value="1"/>
</dbReference>
<evidence type="ECO:0000313" key="8">
    <source>
        <dbReference type="Proteomes" id="UP001159405"/>
    </source>
</evidence>
<dbReference type="SUPFAM" id="SSF48371">
    <property type="entry name" value="ARM repeat"/>
    <property type="match status" value="1"/>
</dbReference>
<keyword evidence="4" id="KW-0539">Nucleus</keyword>
<evidence type="ECO:0000256" key="2">
    <source>
        <dbReference type="ARBA" id="ARBA00022618"/>
    </source>
</evidence>
<evidence type="ECO:0000256" key="4">
    <source>
        <dbReference type="ARBA" id="ARBA00023242"/>
    </source>
</evidence>
<comment type="subcellular location">
    <subcellularLocation>
        <location evidence="1">Nucleus</location>
    </subcellularLocation>
</comment>
<organism evidence="7 8">
    <name type="scientific">Porites lobata</name>
    <dbReference type="NCBI Taxonomy" id="104759"/>
    <lineage>
        <taxon>Eukaryota</taxon>
        <taxon>Metazoa</taxon>
        <taxon>Cnidaria</taxon>
        <taxon>Anthozoa</taxon>
        <taxon>Hexacorallia</taxon>
        <taxon>Scleractinia</taxon>
        <taxon>Fungiina</taxon>
        <taxon>Poritidae</taxon>
        <taxon>Porites</taxon>
    </lineage>
</organism>
<evidence type="ECO:0008006" key="9">
    <source>
        <dbReference type="Google" id="ProtNLM"/>
    </source>
</evidence>
<evidence type="ECO:0000256" key="6">
    <source>
        <dbReference type="SAM" id="MobiDB-lite"/>
    </source>
</evidence>
<evidence type="ECO:0000256" key="3">
    <source>
        <dbReference type="ARBA" id="ARBA00022776"/>
    </source>
</evidence>
<feature type="compositionally biased region" description="Polar residues" evidence="6">
    <location>
        <begin position="1149"/>
        <end position="1160"/>
    </location>
</feature>
<dbReference type="InterPro" id="IPR016024">
    <property type="entry name" value="ARM-type_fold"/>
</dbReference>
<dbReference type="PANTHER" id="PTHR12663:SF0">
    <property type="entry name" value="PRECOCIOUS DISSOCIATION OF SISTERS 5, ISOFORM A"/>
    <property type="match status" value="1"/>
</dbReference>
<dbReference type="Proteomes" id="UP001159405">
    <property type="component" value="Unassembled WGS sequence"/>
</dbReference>
<dbReference type="CDD" id="cd19953">
    <property type="entry name" value="PDS5"/>
    <property type="match status" value="1"/>
</dbReference>
<feature type="compositionally biased region" description="Basic and acidic residues" evidence="6">
    <location>
        <begin position="1235"/>
        <end position="1250"/>
    </location>
</feature>
<feature type="compositionally biased region" description="Basic and acidic residues" evidence="6">
    <location>
        <begin position="1161"/>
        <end position="1170"/>
    </location>
</feature>
<feature type="compositionally biased region" description="Acidic residues" evidence="6">
    <location>
        <begin position="1289"/>
        <end position="1299"/>
    </location>
</feature>
<feature type="compositionally biased region" description="Low complexity" evidence="6">
    <location>
        <begin position="1224"/>
        <end position="1233"/>
    </location>
</feature>
<name>A0ABN8N3S7_9CNID</name>
<gene>
    <name evidence="7" type="ORF">PLOB_00043119</name>
</gene>
<dbReference type="InterPro" id="IPR039776">
    <property type="entry name" value="Pds5"/>
</dbReference>